<keyword evidence="9 12" id="KW-0333">Golgi apparatus</keyword>
<keyword evidence="8 12" id="KW-1133">Transmembrane helix</keyword>
<sequence>MPLRVLHKHAWLLLPLPIVTFVFIFLYSSLDEVVLVNNTGQIIQKTASLGRSFADLTGEKSVQRPTVPNSDSDDRFQAFRKSTAVGKNIARFAEEGPLLIFPRPFFIYKKVDNSTHNKRLHVTQKQAKKNFTIHVWRHGERMKRRFLRSYGSSYKDPYATCSVNNCQLSTNDSLVYDSDAVLFHLHQTKGPKSLPPYHPKNQLWIFFTDESPHHTFLTTRRYTMKDYNGIFNWSMTYRSDSDIPVPYGRTVPLTKEEKARMKVKDYSALKQRGIAILGSNCGGQNYRWDYVKELQKYITVDVYGGCGTHSCPGHFTKDCPLIGDYKFYLAFENSNCKEYITEKLWWNAYGKETVPVVMGAPKSDYEKLCPPDSFIHADDFQSPSELAKYLDFLMNNDTAYNSFFDWKKQYKVVNEHGYFGSPSLHLCRICEALNNYNYKPKTYSDLKSFWNVKTDCKKPSWTPED</sequence>
<comment type="similarity">
    <text evidence="3 12">Belongs to the glycosyltransferase 10 family.</text>
</comment>
<evidence type="ECO:0000256" key="1">
    <source>
        <dbReference type="ARBA" id="ARBA00004447"/>
    </source>
</evidence>
<evidence type="ECO:0000313" key="15">
    <source>
        <dbReference type="EMBL" id="GIX89318.1"/>
    </source>
</evidence>
<dbReference type="PANTHER" id="PTHR48438">
    <property type="entry name" value="ALPHA-(1,3)-FUCOSYLTRANSFERASE C-RELATED"/>
    <property type="match status" value="1"/>
</dbReference>
<dbReference type="InterPro" id="IPR031481">
    <property type="entry name" value="Glyco_tran_10_N"/>
</dbReference>
<keyword evidence="16" id="KW-1185">Reference proteome</keyword>
<evidence type="ECO:0000259" key="13">
    <source>
        <dbReference type="Pfam" id="PF00852"/>
    </source>
</evidence>
<evidence type="ECO:0000256" key="10">
    <source>
        <dbReference type="ARBA" id="ARBA00023136"/>
    </source>
</evidence>
<keyword evidence="10 12" id="KW-0472">Membrane</keyword>
<dbReference type="EC" id="2.4.1.-" evidence="12"/>
<dbReference type="InterPro" id="IPR055270">
    <property type="entry name" value="Glyco_tran_10_C"/>
</dbReference>
<organism evidence="15 16">
    <name type="scientific">Caerostris extrusa</name>
    <name type="common">Bark spider</name>
    <name type="synonym">Caerostris bankana</name>
    <dbReference type="NCBI Taxonomy" id="172846"/>
    <lineage>
        <taxon>Eukaryota</taxon>
        <taxon>Metazoa</taxon>
        <taxon>Ecdysozoa</taxon>
        <taxon>Arthropoda</taxon>
        <taxon>Chelicerata</taxon>
        <taxon>Arachnida</taxon>
        <taxon>Araneae</taxon>
        <taxon>Araneomorphae</taxon>
        <taxon>Entelegynae</taxon>
        <taxon>Araneoidea</taxon>
        <taxon>Araneidae</taxon>
        <taxon>Caerostris</taxon>
    </lineage>
</organism>
<evidence type="ECO:0000313" key="16">
    <source>
        <dbReference type="Proteomes" id="UP001054945"/>
    </source>
</evidence>
<evidence type="ECO:0000256" key="12">
    <source>
        <dbReference type="RuleBase" id="RU003832"/>
    </source>
</evidence>
<dbReference type="Proteomes" id="UP001054945">
    <property type="component" value="Unassembled WGS sequence"/>
</dbReference>
<dbReference type="InterPro" id="IPR001503">
    <property type="entry name" value="Glyco_trans_10"/>
</dbReference>
<dbReference type="EMBL" id="BPLR01003848">
    <property type="protein sequence ID" value="GIX89318.1"/>
    <property type="molecule type" value="Genomic_DNA"/>
</dbReference>
<keyword evidence="7" id="KW-0735">Signal-anchor</keyword>
<feature type="transmembrane region" description="Helical" evidence="12">
    <location>
        <begin position="12"/>
        <end position="30"/>
    </location>
</feature>
<name>A0AAV4NY85_CAEEX</name>
<keyword evidence="11" id="KW-0325">Glycoprotein</keyword>
<feature type="domain" description="Fucosyltransferase C-terminal" evidence="13">
    <location>
        <begin position="270"/>
        <end position="448"/>
    </location>
</feature>
<reference evidence="15 16" key="1">
    <citation type="submission" date="2021-06" db="EMBL/GenBank/DDBJ databases">
        <title>Caerostris extrusa draft genome.</title>
        <authorList>
            <person name="Kono N."/>
            <person name="Arakawa K."/>
        </authorList>
    </citation>
    <scope>NUCLEOTIDE SEQUENCE [LARGE SCALE GENOMIC DNA]</scope>
</reference>
<gene>
    <name evidence="15" type="primary">FucTA</name>
    <name evidence="15" type="ORF">CEXT_277551</name>
</gene>
<dbReference type="Pfam" id="PF17039">
    <property type="entry name" value="Glyco_tran_10_N"/>
    <property type="match status" value="1"/>
</dbReference>
<dbReference type="AlphaFoldDB" id="A0AAV4NY85"/>
<evidence type="ECO:0000259" key="14">
    <source>
        <dbReference type="Pfam" id="PF17039"/>
    </source>
</evidence>
<dbReference type="PANTHER" id="PTHR48438:SF1">
    <property type="entry name" value="ALPHA-(1,3)-FUCOSYLTRANSFERASE C-RELATED"/>
    <property type="match status" value="1"/>
</dbReference>
<keyword evidence="6 12" id="KW-0812">Transmembrane</keyword>
<feature type="domain" description="Fucosyltransferase N-terminal" evidence="14">
    <location>
        <begin position="130"/>
        <end position="248"/>
    </location>
</feature>
<evidence type="ECO:0000256" key="6">
    <source>
        <dbReference type="ARBA" id="ARBA00022692"/>
    </source>
</evidence>
<keyword evidence="5 12" id="KW-0808">Transferase</keyword>
<evidence type="ECO:0000256" key="4">
    <source>
        <dbReference type="ARBA" id="ARBA00022676"/>
    </source>
</evidence>
<evidence type="ECO:0000256" key="7">
    <source>
        <dbReference type="ARBA" id="ARBA00022968"/>
    </source>
</evidence>
<dbReference type="InterPro" id="IPR038577">
    <property type="entry name" value="GT10-like_C_sf"/>
</dbReference>
<keyword evidence="4 12" id="KW-0328">Glycosyltransferase</keyword>
<evidence type="ECO:0000256" key="8">
    <source>
        <dbReference type="ARBA" id="ARBA00022989"/>
    </source>
</evidence>
<comment type="subcellular location">
    <subcellularLocation>
        <location evidence="1 12">Golgi apparatus</location>
        <location evidence="1 12">Golgi stack membrane</location>
        <topology evidence="1 12">Single-pass type II membrane protein</topology>
    </subcellularLocation>
</comment>
<evidence type="ECO:0000256" key="2">
    <source>
        <dbReference type="ARBA" id="ARBA00004922"/>
    </source>
</evidence>
<comment type="caution">
    <text evidence="15">The sequence shown here is derived from an EMBL/GenBank/DDBJ whole genome shotgun (WGS) entry which is preliminary data.</text>
</comment>
<comment type="pathway">
    <text evidence="2">Protein modification; protein glycosylation.</text>
</comment>
<proteinExistence type="inferred from homology"/>
<dbReference type="Pfam" id="PF00852">
    <property type="entry name" value="Glyco_transf_10"/>
    <property type="match status" value="1"/>
</dbReference>
<evidence type="ECO:0000256" key="5">
    <source>
        <dbReference type="ARBA" id="ARBA00022679"/>
    </source>
</evidence>
<evidence type="ECO:0000256" key="3">
    <source>
        <dbReference type="ARBA" id="ARBA00008919"/>
    </source>
</evidence>
<dbReference type="SUPFAM" id="SSF53756">
    <property type="entry name" value="UDP-Glycosyltransferase/glycogen phosphorylase"/>
    <property type="match status" value="1"/>
</dbReference>
<dbReference type="Gene3D" id="3.40.50.11660">
    <property type="entry name" value="Glycosyl transferase family 10, C-terminal domain"/>
    <property type="match status" value="1"/>
</dbReference>
<accession>A0AAV4NY85</accession>
<dbReference type="FunFam" id="3.40.50.11660:FF:000004">
    <property type="entry name" value="Glycoprotein 3-alpha-L-fucosyltransferase A"/>
    <property type="match status" value="1"/>
</dbReference>
<protein>
    <recommendedName>
        <fullName evidence="12">Fucosyltransferase</fullName>
        <ecNumber evidence="12">2.4.1.-</ecNumber>
    </recommendedName>
</protein>
<evidence type="ECO:0000256" key="11">
    <source>
        <dbReference type="ARBA" id="ARBA00023180"/>
    </source>
</evidence>
<evidence type="ECO:0000256" key="9">
    <source>
        <dbReference type="ARBA" id="ARBA00023034"/>
    </source>
</evidence>
<dbReference type="GO" id="GO:0008417">
    <property type="term" value="F:fucosyltransferase activity"/>
    <property type="evidence" value="ECO:0007669"/>
    <property type="project" value="InterPro"/>
</dbReference>
<dbReference type="GO" id="GO:0032580">
    <property type="term" value="C:Golgi cisterna membrane"/>
    <property type="evidence" value="ECO:0007669"/>
    <property type="project" value="UniProtKB-SubCell"/>
</dbReference>